<dbReference type="SUPFAM" id="SSF52113">
    <property type="entry name" value="BRCT domain"/>
    <property type="match status" value="1"/>
</dbReference>
<dbReference type="Proteomes" id="UP001175261">
    <property type="component" value="Unassembled WGS sequence"/>
</dbReference>
<feature type="domain" description="BRCT" evidence="2">
    <location>
        <begin position="1"/>
        <end position="105"/>
    </location>
</feature>
<evidence type="ECO:0000313" key="4">
    <source>
        <dbReference type="Proteomes" id="UP001175261"/>
    </source>
</evidence>
<dbReference type="Gene3D" id="3.40.50.10190">
    <property type="entry name" value="BRCT domain"/>
    <property type="match status" value="1"/>
</dbReference>
<evidence type="ECO:0000259" key="2">
    <source>
        <dbReference type="PROSITE" id="PS50172"/>
    </source>
</evidence>
<comment type="caution">
    <text evidence="3">The sequence shown here is derived from an EMBL/GenBank/DDBJ whole genome shotgun (WGS) entry which is preliminary data.</text>
</comment>
<evidence type="ECO:0000256" key="1">
    <source>
        <dbReference type="SAM" id="MobiDB-lite"/>
    </source>
</evidence>
<feature type="compositionally biased region" description="Basic and acidic residues" evidence="1">
    <location>
        <begin position="338"/>
        <end position="350"/>
    </location>
</feature>
<dbReference type="CDD" id="cd00027">
    <property type="entry name" value="BRCT"/>
    <property type="match status" value="1"/>
</dbReference>
<dbReference type="InterPro" id="IPR036420">
    <property type="entry name" value="BRCT_dom_sf"/>
</dbReference>
<feature type="region of interest" description="Disordered" evidence="1">
    <location>
        <begin position="301"/>
        <end position="378"/>
    </location>
</feature>
<gene>
    <name evidence="3" type="ORF">NLU13_6061</name>
</gene>
<keyword evidence="4" id="KW-1185">Reference proteome</keyword>
<feature type="compositionally biased region" description="Basic and acidic residues" evidence="1">
    <location>
        <begin position="316"/>
        <end position="329"/>
    </location>
</feature>
<dbReference type="AlphaFoldDB" id="A0AA39L724"/>
<proteinExistence type="predicted"/>
<name>A0AA39L724_SARSR</name>
<dbReference type="PROSITE" id="PS50172">
    <property type="entry name" value="BRCT"/>
    <property type="match status" value="1"/>
</dbReference>
<organism evidence="3 4">
    <name type="scientific">Sarocladium strictum</name>
    <name type="common">Black bundle disease fungus</name>
    <name type="synonym">Acremonium strictum</name>
    <dbReference type="NCBI Taxonomy" id="5046"/>
    <lineage>
        <taxon>Eukaryota</taxon>
        <taxon>Fungi</taxon>
        <taxon>Dikarya</taxon>
        <taxon>Ascomycota</taxon>
        <taxon>Pezizomycotina</taxon>
        <taxon>Sordariomycetes</taxon>
        <taxon>Hypocreomycetidae</taxon>
        <taxon>Hypocreales</taxon>
        <taxon>Sarocladiaceae</taxon>
        <taxon>Sarocladium</taxon>
    </lineage>
</organism>
<evidence type="ECO:0000313" key="3">
    <source>
        <dbReference type="EMBL" id="KAK0386224.1"/>
    </source>
</evidence>
<dbReference type="Pfam" id="PF00533">
    <property type="entry name" value="BRCT"/>
    <property type="match status" value="1"/>
</dbReference>
<dbReference type="EMBL" id="JAPDFR010000005">
    <property type="protein sequence ID" value="KAK0386224.1"/>
    <property type="molecule type" value="Genomic_DNA"/>
</dbReference>
<accession>A0AA39L724</accession>
<dbReference type="InterPro" id="IPR001357">
    <property type="entry name" value="BRCT_dom"/>
</dbReference>
<protein>
    <recommendedName>
        <fullName evidence="2">BRCT domain-containing protein</fullName>
    </recommendedName>
</protein>
<sequence length="378" mass="43795">MPPGIFKNRVIATAGPLPGQLTVENLKRWTENRRGRFSDDFDEEVTHLLCTREQFRKKVPRVKEAFRRMKKRIEFVPRKLHIVHCDWFEESAVLNRKLPEIDYSMKQREAERKAAQREEQRIERGKANGERFVNTNYYHIYRDREFFPYQIELIQYDGETGNPHLHWFTAKLLDKNPGKANAPKYHRGSEHSVKWRTAYDQFTRMFEKLCKYPWEDRVSKQGSVPAAFQYIPPTGGKPVGRRLRHPHEYCLEINASLRGLPWPPVKPQDQVTSTANDDANEVLIEERMDDEMVDIEMVCGRDDAGGTETDEMGSESEDKARHGSVEARSTHQSPEGVSEDHGMEEIDKGEGQPQEEVTSDNDSGIDLTRMDESTTQSG</sequence>
<reference evidence="3" key="1">
    <citation type="submission" date="2022-10" db="EMBL/GenBank/DDBJ databases">
        <title>Determination and structural analysis of whole genome sequence of Sarocladium strictum F4-1.</title>
        <authorList>
            <person name="Hu L."/>
            <person name="Jiang Y."/>
        </authorList>
    </citation>
    <scope>NUCLEOTIDE SEQUENCE</scope>
    <source>
        <strain evidence="3">F4-1</strain>
    </source>
</reference>